<evidence type="ECO:0000256" key="9">
    <source>
        <dbReference type="ARBA" id="ARBA00025769"/>
    </source>
</evidence>
<dbReference type="SUPFAM" id="SSF53098">
    <property type="entry name" value="Ribonuclease H-like"/>
    <property type="match status" value="1"/>
</dbReference>
<dbReference type="Proteomes" id="UP000829720">
    <property type="component" value="Unassembled WGS sequence"/>
</dbReference>
<evidence type="ECO:0000256" key="2">
    <source>
        <dbReference type="ARBA" id="ARBA00001946"/>
    </source>
</evidence>
<evidence type="ECO:0000256" key="7">
    <source>
        <dbReference type="ARBA" id="ARBA00022839"/>
    </source>
</evidence>
<protein>
    <recommendedName>
        <fullName evidence="3">exodeoxyribonuclease III</fullName>
        <ecNumber evidence="3">3.1.11.2</ecNumber>
    </recommendedName>
</protein>
<dbReference type="EC" id="3.1.11.2" evidence="3"/>
<dbReference type="GO" id="GO:0003676">
    <property type="term" value="F:nucleic acid binding"/>
    <property type="evidence" value="ECO:0007669"/>
    <property type="project" value="InterPro"/>
</dbReference>
<dbReference type="InterPro" id="IPR012337">
    <property type="entry name" value="RNaseH-like_sf"/>
</dbReference>
<proteinExistence type="inferred from homology"/>
<dbReference type="InterPro" id="IPR040393">
    <property type="entry name" value="TREX1/2"/>
</dbReference>
<dbReference type="GO" id="GO:0005737">
    <property type="term" value="C:cytoplasm"/>
    <property type="evidence" value="ECO:0007669"/>
    <property type="project" value="TreeGrafter"/>
</dbReference>
<keyword evidence="4" id="KW-0540">Nuclease</keyword>
<comment type="cofactor">
    <cofactor evidence="2">
        <name>Mg(2+)</name>
        <dbReference type="ChEBI" id="CHEBI:18420"/>
    </cofactor>
</comment>
<evidence type="ECO:0000256" key="8">
    <source>
        <dbReference type="ARBA" id="ARBA00022842"/>
    </source>
</evidence>
<keyword evidence="5" id="KW-0479">Metal-binding</keyword>
<dbReference type="EMBL" id="JAERUA010000005">
    <property type="protein sequence ID" value="KAI1899778.1"/>
    <property type="molecule type" value="Genomic_DNA"/>
</dbReference>
<gene>
    <name evidence="11" type="ORF">AGOR_G00065250</name>
</gene>
<evidence type="ECO:0000313" key="12">
    <source>
        <dbReference type="Proteomes" id="UP000829720"/>
    </source>
</evidence>
<dbReference type="FunFam" id="3.30.420.10:FF:000247">
    <property type="entry name" value="Si:ch1073-296i8.2"/>
    <property type="match status" value="1"/>
</dbReference>
<accession>A0A8T3DYM4</accession>
<dbReference type="OrthoDB" id="10250935at2759"/>
<evidence type="ECO:0000256" key="6">
    <source>
        <dbReference type="ARBA" id="ARBA00022801"/>
    </source>
</evidence>
<dbReference type="SMART" id="SM00479">
    <property type="entry name" value="EXOIII"/>
    <property type="match status" value="1"/>
</dbReference>
<reference evidence="11" key="1">
    <citation type="submission" date="2021-01" db="EMBL/GenBank/DDBJ databases">
        <authorList>
            <person name="Zahm M."/>
            <person name="Roques C."/>
            <person name="Cabau C."/>
            <person name="Klopp C."/>
            <person name="Donnadieu C."/>
            <person name="Jouanno E."/>
            <person name="Lampietro C."/>
            <person name="Louis A."/>
            <person name="Herpin A."/>
            <person name="Echchiki A."/>
            <person name="Berthelot C."/>
            <person name="Parey E."/>
            <person name="Roest-Crollius H."/>
            <person name="Braasch I."/>
            <person name="Postlethwait J."/>
            <person name="Bobe J."/>
            <person name="Montfort J."/>
            <person name="Bouchez O."/>
            <person name="Begum T."/>
            <person name="Mejri S."/>
            <person name="Adams A."/>
            <person name="Chen W.-J."/>
            <person name="Guiguen Y."/>
        </authorList>
    </citation>
    <scope>NUCLEOTIDE SEQUENCE</scope>
    <source>
        <tissue evidence="11">Blood</tissue>
    </source>
</reference>
<sequence length="198" mass="22378">MQDSKAMAKKDVPLVFFDLETTGLDVTTCEIIQIGAVCGVKTFNRYMLPQRDIGEEASAVNHLTVVDQALRYNGEPVETVPLCEALTDFIDFLRSFNQTRLVAHNCRCFDFPILVRVLQEFTLLDQFQRVVADFLDTKELSKTLLPEAQSYSQENLVMLTLGKTYEAHNALNDVRGLLELYQALNPDADTVARHAFNL</sequence>
<dbReference type="PANTHER" id="PTHR13058">
    <property type="entry name" value="THREE PRIME REPAIR EXONUCLEASE 1, 2"/>
    <property type="match status" value="1"/>
</dbReference>
<keyword evidence="8" id="KW-0460">Magnesium</keyword>
<keyword evidence="12" id="KW-1185">Reference proteome</keyword>
<evidence type="ECO:0000256" key="3">
    <source>
        <dbReference type="ARBA" id="ARBA00012115"/>
    </source>
</evidence>
<dbReference type="Gene3D" id="3.30.420.10">
    <property type="entry name" value="Ribonuclease H-like superfamily/Ribonuclease H"/>
    <property type="match status" value="1"/>
</dbReference>
<dbReference type="PANTHER" id="PTHR13058:SF22">
    <property type="entry name" value="EXODEOXYRIBONUCLEASE III"/>
    <property type="match status" value="1"/>
</dbReference>
<comment type="caution">
    <text evidence="11">The sequence shown here is derived from an EMBL/GenBank/DDBJ whole genome shotgun (WGS) entry which is preliminary data.</text>
</comment>
<dbReference type="Pfam" id="PF00929">
    <property type="entry name" value="RNase_T"/>
    <property type="match status" value="1"/>
</dbReference>
<keyword evidence="7" id="KW-0269">Exonuclease</keyword>
<name>A0A8T3DYM4_9TELE</name>
<evidence type="ECO:0000259" key="10">
    <source>
        <dbReference type="SMART" id="SM00479"/>
    </source>
</evidence>
<dbReference type="AlphaFoldDB" id="A0A8T3DYM4"/>
<dbReference type="GO" id="GO:0006308">
    <property type="term" value="P:DNA catabolic process"/>
    <property type="evidence" value="ECO:0007669"/>
    <property type="project" value="TreeGrafter"/>
</dbReference>
<evidence type="ECO:0000256" key="4">
    <source>
        <dbReference type="ARBA" id="ARBA00022722"/>
    </source>
</evidence>
<evidence type="ECO:0000256" key="5">
    <source>
        <dbReference type="ARBA" id="ARBA00022723"/>
    </source>
</evidence>
<dbReference type="CDD" id="cd06127">
    <property type="entry name" value="DEDDh"/>
    <property type="match status" value="1"/>
</dbReference>
<evidence type="ECO:0000313" key="11">
    <source>
        <dbReference type="EMBL" id="KAI1899778.1"/>
    </source>
</evidence>
<dbReference type="GO" id="GO:0046872">
    <property type="term" value="F:metal ion binding"/>
    <property type="evidence" value="ECO:0007669"/>
    <property type="project" value="UniProtKB-KW"/>
</dbReference>
<organism evidence="11 12">
    <name type="scientific">Albula goreensis</name>
    <dbReference type="NCBI Taxonomy" id="1534307"/>
    <lineage>
        <taxon>Eukaryota</taxon>
        <taxon>Metazoa</taxon>
        <taxon>Chordata</taxon>
        <taxon>Craniata</taxon>
        <taxon>Vertebrata</taxon>
        <taxon>Euteleostomi</taxon>
        <taxon>Actinopterygii</taxon>
        <taxon>Neopterygii</taxon>
        <taxon>Teleostei</taxon>
        <taxon>Albuliformes</taxon>
        <taxon>Albulidae</taxon>
        <taxon>Albula</taxon>
    </lineage>
</organism>
<dbReference type="InterPro" id="IPR013520">
    <property type="entry name" value="Ribonucl_H"/>
</dbReference>
<feature type="domain" description="Exonuclease" evidence="10">
    <location>
        <begin position="13"/>
        <end position="190"/>
    </location>
</feature>
<evidence type="ECO:0000256" key="1">
    <source>
        <dbReference type="ARBA" id="ARBA00000493"/>
    </source>
</evidence>
<dbReference type="GO" id="GO:0008311">
    <property type="term" value="F:double-stranded DNA 3'-5' DNA exonuclease activity"/>
    <property type="evidence" value="ECO:0007669"/>
    <property type="project" value="UniProtKB-EC"/>
</dbReference>
<comment type="catalytic activity">
    <reaction evidence="1">
        <text>Exonucleolytic cleavage in the 3'- to 5'-direction to yield nucleoside 5'-phosphates.</text>
        <dbReference type="EC" id="3.1.11.2"/>
    </reaction>
</comment>
<comment type="similarity">
    <text evidence="9">Belongs to the exonuclease superfamily. TREX family.</text>
</comment>
<keyword evidence="6" id="KW-0378">Hydrolase</keyword>
<dbReference type="InterPro" id="IPR036397">
    <property type="entry name" value="RNaseH_sf"/>
</dbReference>